<evidence type="ECO:0000259" key="9">
    <source>
        <dbReference type="SMART" id="SM00014"/>
    </source>
</evidence>
<dbReference type="GO" id="GO:0042392">
    <property type="term" value="F:sphingosine-1-phosphate phosphatase activity"/>
    <property type="evidence" value="ECO:0000318"/>
    <property type="project" value="GO_Central"/>
</dbReference>
<sequence length="226" mass="25849">VGNLFLYYLFCFATSLGDEIFYISFFPFWFWNIDGYVGRRLCIFWGAFMYLGQATKDILKIPRPTSPPVVKLEKRYSLEYGMPSTHAMVGAGLPFGIYFLTRDRYLFPSMVTLSGAIIWCSVVCLSRIYMGMHTLLDIVGGLLYVFSLMFVCFYFSILDKVDYFVLHASLPSLIVTCLLIPICLCLFYPLDRNTWSTSRGDTTIIIAVCSGSLISHWLNYNLGQMN</sequence>
<evidence type="ECO:0000256" key="6">
    <source>
        <dbReference type="ARBA" id="ARBA00023136"/>
    </source>
</evidence>
<dbReference type="CDD" id="cd03388">
    <property type="entry name" value="PAP2_SPPase1"/>
    <property type="match status" value="1"/>
</dbReference>
<feature type="transmembrane region" description="Helical" evidence="8">
    <location>
        <begin position="163"/>
        <end position="190"/>
    </location>
</feature>
<dbReference type="GO" id="GO:0006670">
    <property type="term" value="P:sphingosine metabolic process"/>
    <property type="evidence" value="ECO:0000318"/>
    <property type="project" value="GO_Central"/>
</dbReference>
<dbReference type="InterPro" id="IPR036938">
    <property type="entry name" value="PAP2/HPO_sf"/>
</dbReference>
<evidence type="ECO:0000256" key="8">
    <source>
        <dbReference type="SAM" id="Phobius"/>
    </source>
</evidence>
<comment type="similarity">
    <text evidence="7">Belongs to the type 2 lipid phosphate phosphatase family.</text>
</comment>
<dbReference type="eggNOG" id="KOG2822">
    <property type="taxonomic scope" value="Eukaryota"/>
</dbReference>
<dbReference type="Proteomes" id="UP000015101">
    <property type="component" value="Unassembled WGS sequence"/>
</dbReference>
<keyword evidence="6 8" id="KW-0472">Membrane</keyword>
<keyword evidence="5 8" id="KW-1133">Transmembrane helix</keyword>
<evidence type="ECO:0000313" key="12">
    <source>
        <dbReference type="Proteomes" id="UP000015101"/>
    </source>
</evidence>
<gene>
    <name evidence="11" type="primary">20195811</name>
    <name evidence="10" type="ORF">HELRODRAFT_122845</name>
</gene>
<evidence type="ECO:0000313" key="10">
    <source>
        <dbReference type="EMBL" id="ESN92334.1"/>
    </source>
</evidence>
<reference evidence="12" key="1">
    <citation type="submission" date="2012-12" db="EMBL/GenBank/DDBJ databases">
        <authorList>
            <person name="Hellsten U."/>
            <person name="Grimwood J."/>
            <person name="Chapman J.A."/>
            <person name="Shapiro H."/>
            <person name="Aerts A."/>
            <person name="Otillar R.P."/>
            <person name="Terry A.Y."/>
            <person name="Boore J.L."/>
            <person name="Simakov O."/>
            <person name="Marletaz F."/>
            <person name="Cho S.-J."/>
            <person name="Edsinger-Gonzales E."/>
            <person name="Havlak P."/>
            <person name="Kuo D.-H."/>
            <person name="Larsson T."/>
            <person name="Lv J."/>
            <person name="Arendt D."/>
            <person name="Savage R."/>
            <person name="Osoegawa K."/>
            <person name="de Jong P."/>
            <person name="Lindberg D.R."/>
            <person name="Seaver E.C."/>
            <person name="Weisblat D.A."/>
            <person name="Putnam N.H."/>
            <person name="Grigoriev I.V."/>
            <person name="Rokhsar D.S."/>
        </authorList>
    </citation>
    <scope>NUCLEOTIDE SEQUENCE</scope>
</reference>
<dbReference type="PANTHER" id="PTHR14969:SF28">
    <property type="entry name" value="DIHYDROSPHINGOSINE 1-PHOSPHATE PHOSPHATASE LCB3-RELATED"/>
    <property type="match status" value="1"/>
</dbReference>
<dbReference type="GO" id="GO:0046839">
    <property type="term" value="P:phospholipid dephosphorylation"/>
    <property type="evidence" value="ECO:0000318"/>
    <property type="project" value="GO_Central"/>
</dbReference>
<dbReference type="InParanoid" id="T1EGW1"/>
<dbReference type="RefSeq" id="XP_009029573.1">
    <property type="nucleotide sequence ID" value="XM_009031325.1"/>
</dbReference>
<dbReference type="SUPFAM" id="SSF48317">
    <property type="entry name" value="Acid phosphatase/Vanadium-dependent haloperoxidase"/>
    <property type="match status" value="1"/>
</dbReference>
<keyword evidence="12" id="KW-1185">Reference proteome</keyword>
<evidence type="ECO:0000256" key="5">
    <source>
        <dbReference type="ARBA" id="ARBA00022989"/>
    </source>
</evidence>
<dbReference type="EMBL" id="AMQM01007639">
    <property type="status" value="NOT_ANNOTATED_CDS"/>
    <property type="molecule type" value="Genomic_DNA"/>
</dbReference>
<evidence type="ECO:0000256" key="4">
    <source>
        <dbReference type="ARBA" id="ARBA00022824"/>
    </source>
</evidence>
<dbReference type="OMA" id="GEARWNT"/>
<organism evidence="11 12">
    <name type="scientific">Helobdella robusta</name>
    <name type="common">Californian leech</name>
    <dbReference type="NCBI Taxonomy" id="6412"/>
    <lineage>
        <taxon>Eukaryota</taxon>
        <taxon>Metazoa</taxon>
        <taxon>Spiralia</taxon>
        <taxon>Lophotrochozoa</taxon>
        <taxon>Annelida</taxon>
        <taxon>Clitellata</taxon>
        <taxon>Hirudinea</taxon>
        <taxon>Rhynchobdellida</taxon>
        <taxon>Glossiphoniidae</taxon>
        <taxon>Helobdella</taxon>
    </lineage>
</organism>
<name>T1EGW1_HELRO</name>
<evidence type="ECO:0000256" key="3">
    <source>
        <dbReference type="ARBA" id="ARBA00022801"/>
    </source>
</evidence>
<feature type="domain" description="Phosphatidic acid phosphatase type 2/haloperoxidase" evidence="9">
    <location>
        <begin position="39"/>
        <end position="153"/>
    </location>
</feature>
<accession>T1EGW1</accession>
<dbReference type="PANTHER" id="PTHR14969">
    <property type="entry name" value="SPHINGOSINE-1-PHOSPHATE PHOSPHOHYDROLASE"/>
    <property type="match status" value="1"/>
</dbReference>
<comment type="subcellular location">
    <subcellularLocation>
        <location evidence="1">Endoplasmic reticulum membrane</location>
        <topology evidence="1">Multi-pass membrane protein</topology>
    </subcellularLocation>
</comment>
<dbReference type="Pfam" id="PF01569">
    <property type="entry name" value="PAP2"/>
    <property type="match status" value="1"/>
</dbReference>
<dbReference type="KEGG" id="hro:HELRODRAFT_122845"/>
<evidence type="ECO:0000313" key="11">
    <source>
        <dbReference type="EnsemblMetazoa" id="HelroP122845"/>
    </source>
</evidence>
<evidence type="ECO:0000256" key="7">
    <source>
        <dbReference type="ARBA" id="ARBA00038324"/>
    </source>
</evidence>
<dbReference type="HOGENOM" id="CLU_1227452_0_0_1"/>
<reference evidence="11" key="3">
    <citation type="submission" date="2015-06" db="UniProtKB">
        <authorList>
            <consortium name="EnsemblMetazoa"/>
        </authorList>
    </citation>
    <scope>IDENTIFICATION</scope>
</reference>
<protein>
    <recommendedName>
        <fullName evidence="9">Phosphatidic acid phosphatase type 2/haloperoxidase domain-containing protein</fullName>
    </recommendedName>
</protein>
<proteinExistence type="inferred from homology"/>
<dbReference type="Gene3D" id="1.20.144.10">
    <property type="entry name" value="Phosphatidic acid phosphatase type 2/haloperoxidase"/>
    <property type="match status" value="1"/>
</dbReference>
<dbReference type="STRING" id="6412.T1EGW1"/>
<keyword evidence="3" id="KW-0378">Hydrolase</keyword>
<evidence type="ECO:0000256" key="2">
    <source>
        <dbReference type="ARBA" id="ARBA00022692"/>
    </source>
</evidence>
<dbReference type="SMART" id="SM00014">
    <property type="entry name" value="acidPPc"/>
    <property type="match status" value="1"/>
</dbReference>
<dbReference type="InterPro" id="IPR000326">
    <property type="entry name" value="PAP2/HPO"/>
</dbReference>
<dbReference type="EMBL" id="KB097650">
    <property type="protein sequence ID" value="ESN92334.1"/>
    <property type="molecule type" value="Genomic_DNA"/>
</dbReference>
<evidence type="ECO:0000256" key="1">
    <source>
        <dbReference type="ARBA" id="ARBA00004477"/>
    </source>
</evidence>
<dbReference type="CTD" id="20195811"/>
<dbReference type="OrthoDB" id="301434at2759"/>
<feature type="transmembrane region" description="Helical" evidence="8">
    <location>
        <begin position="135"/>
        <end position="157"/>
    </location>
</feature>
<dbReference type="GO" id="GO:0005789">
    <property type="term" value="C:endoplasmic reticulum membrane"/>
    <property type="evidence" value="ECO:0000318"/>
    <property type="project" value="GO_Central"/>
</dbReference>
<dbReference type="GeneID" id="20195811"/>
<dbReference type="AlphaFoldDB" id="T1EGW1"/>
<feature type="transmembrane region" description="Helical" evidence="8">
    <location>
        <begin position="202"/>
        <end position="220"/>
    </location>
</feature>
<reference evidence="10 12" key="2">
    <citation type="journal article" date="2013" name="Nature">
        <title>Insights into bilaterian evolution from three spiralian genomes.</title>
        <authorList>
            <person name="Simakov O."/>
            <person name="Marletaz F."/>
            <person name="Cho S.J."/>
            <person name="Edsinger-Gonzales E."/>
            <person name="Havlak P."/>
            <person name="Hellsten U."/>
            <person name="Kuo D.H."/>
            <person name="Larsson T."/>
            <person name="Lv J."/>
            <person name="Arendt D."/>
            <person name="Savage R."/>
            <person name="Osoegawa K."/>
            <person name="de Jong P."/>
            <person name="Grimwood J."/>
            <person name="Chapman J.A."/>
            <person name="Shapiro H."/>
            <person name="Aerts A."/>
            <person name="Otillar R.P."/>
            <person name="Terry A.Y."/>
            <person name="Boore J.L."/>
            <person name="Grigoriev I.V."/>
            <person name="Lindberg D.R."/>
            <person name="Seaver E.C."/>
            <person name="Weisblat D.A."/>
            <person name="Putnam N.H."/>
            <person name="Rokhsar D.S."/>
        </authorList>
    </citation>
    <scope>NUCLEOTIDE SEQUENCE</scope>
</reference>
<dbReference type="EnsemblMetazoa" id="HelroT122845">
    <property type="protein sequence ID" value="HelroP122845"/>
    <property type="gene ID" value="HelroG122845"/>
</dbReference>
<feature type="transmembrane region" description="Helical" evidence="8">
    <location>
        <begin position="106"/>
        <end position="128"/>
    </location>
</feature>
<feature type="transmembrane region" description="Helical" evidence="8">
    <location>
        <begin position="6"/>
        <end position="31"/>
    </location>
</feature>
<keyword evidence="2 8" id="KW-0812">Transmembrane</keyword>
<keyword evidence="4" id="KW-0256">Endoplasmic reticulum</keyword>